<accession>A0A132MYV0</accession>
<proteinExistence type="predicted"/>
<dbReference type="EMBL" id="JYIK01000749">
    <property type="protein sequence ID" value="KWX09688.1"/>
    <property type="molecule type" value="Genomic_DNA"/>
</dbReference>
<comment type="caution">
    <text evidence="2">The sequence shown here is derived from an EMBL/GenBank/DDBJ whole genome shotgun (WGS) entry which is preliminary data.</text>
</comment>
<dbReference type="Proteomes" id="UP000070188">
    <property type="component" value="Unassembled WGS sequence"/>
</dbReference>
<reference evidence="2" key="4">
    <citation type="submission" date="2015-04" db="EMBL/GenBank/DDBJ databases">
        <title>Physiological reanalysis, assessment of diazotrophy, and genome sequences of multiple isolates of Streptomyces thermoautotrophicus.</title>
        <authorList>
            <person name="MacKellar D.C."/>
            <person name="Lieber L."/>
            <person name="Norman J."/>
            <person name="Bolger A."/>
            <person name="Tobin C."/>
            <person name="Murray J.W."/>
            <person name="Woodward J."/>
            <person name="Friesen M."/>
            <person name="Prell J."/>
        </authorList>
    </citation>
    <scope>NUCLEOTIDE SEQUENCE [LARGE SCALE GENOMIC DNA]</scope>
    <source>
        <strain evidence="2">H1</strain>
    </source>
</reference>
<evidence type="ECO:0000313" key="5">
    <source>
        <dbReference type="Proteomes" id="UP000070598"/>
    </source>
</evidence>
<reference evidence="4" key="3">
    <citation type="submission" date="2015-04" db="EMBL/GenBank/DDBJ databases">
        <title>Physiological reanalysis, assessment of diazotrophy, and genome sequences of multiple isolates of Streptomyces thermoautotrophicus.</title>
        <authorList>
            <person name="MacKellar D.C."/>
            <person name="Lieber L."/>
            <person name="Norman J."/>
            <person name="Bolger A."/>
            <person name="Tobin C."/>
            <person name="Murray J.W."/>
            <person name="Chang R."/>
            <person name="Ford T."/>
            <person name="Nguyen P.Q."/>
            <person name="Woodward J."/>
            <person name="Permingeat H."/>
            <person name="Joshi N.S."/>
            <person name="Silver P.A."/>
            <person name="Usadel B."/>
            <person name="Rutherford A.W."/>
            <person name="Friesen M."/>
            <person name="Prell J."/>
        </authorList>
    </citation>
    <scope>NUCLEOTIDE SEQUENCE [LARGE SCALE GENOMIC DNA]</scope>
    <source>
        <strain evidence="4">H1</strain>
    </source>
</reference>
<dbReference type="Proteomes" id="UP000070659">
    <property type="component" value="Unassembled WGS sequence"/>
</dbReference>
<dbReference type="AlphaFoldDB" id="A0A132MYV0"/>
<evidence type="ECO:0000313" key="2">
    <source>
        <dbReference type="EMBL" id="KWX03004.1"/>
    </source>
</evidence>
<gene>
    <name evidence="2" type="ORF">LI90_4053</name>
    <name evidence="1" type="ORF">TH66_22360</name>
    <name evidence="3" type="ORF">TR74_08085</name>
</gene>
<evidence type="ECO:0000313" key="6">
    <source>
        <dbReference type="Proteomes" id="UP000070659"/>
    </source>
</evidence>
<dbReference type="EMBL" id="LAXD01000001">
    <property type="protein sequence ID" value="KWX03004.1"/>
    <property type="molecule type" value="Genomic_DNA"/>
</dbReference>
<dbReference type="EMBL" id="JYIJ01000019">
    <property type="protein sequence ID" value="KWW98054.1"/>
    <property type="molecule type" value="Genomic_DNA"/>
</dbReference>
<evidence type="ECO:0000313" key="1">
    <source>
        <dbReference type="EMBL" id="KWW98054.1"/>
    </source>
</evidence>
<keyword evidence="4" id="KW-1185">Reference proteome</keyword>
<evidence type="ECO:0000313" key="3">
    <source>
        <dbReference type="EMBL" id="KWX09688.1"/>
    </source>
</evidence>
<reference evidence="5" key="2">
    <citation type="submission" date="2015-02" db="EMBL/GenBank/DDBJ databases">
        <title>Physiological reanalysis, assessment of diazotrophy, and genome sequences of multiple isolates of Streptomyces thermoautotrophicus.</title>
        <authorList>
            <person name="MacKellar D.C."/>
            <person name="Lieber L."/>
            <person name="Norman J."/>
            <person name="Bolger A."/>
            <person name="Tobin C."/>
            <person name="Murray J.W."/>
            <person name="Friesen M."/>
            <person name="Prell J."/>
        </authorList>
    </citation>
    <scope>NUCLEOTIDE SEQUENCE [LARGE SCALE GENOMIC DNA]</scope>
    <source>
        <strain evidence="5">UBT1</strain>
    </source>
</reference>
<dbReference type="Proteomes" id="UP000070598">
    <property type="component" value="Unassembled WGS sequence"/>
</dbReference>
<evidence type="ECO:0000313" key="4">
    <source>
        <dbReference type="Proteomes" id="UP000070188"/>
    </source>
</evidence>
<organism evidence="2 4">
    <name type="scientific">Carbonactinospora thermoautotrophica</name>
    <dbReference type="NCBI Taxonomy" id="1469144"/>
    <lineage>
        <taxon>Bacteria</taxon>
        <taxon>Bacillati</taxon>
        <taxon>Actinomycetota</taxon>
        <taxon>Actinomycetes</taxon>
        <taxon>Kitasatosporales</taxon>
        <taxon>Carbonactinosporaceae</taxon>
        <taxon>Carbonactinospora</taxon>
    </lineage>
</organism>
<name>A0A132MYV0_9ACTN</name>
<protein>
    <submittedName>
        <fullName evidence="2">Uncharacterized protein</fullName>
    </submittedName>
</protein>
<reference evidence="1 6" key="1">
    <citation type="submission" date="2015-02" db="EMBL/GenBank/DDBJ databases">
        <title>Physiological reanalysis, assessment of diazotrophy, and genome sequences of multiple isolates of Streptomyces thermoautotrophicus.</title>
        <authorList>
            <person name="MacKellar D.C."/>
            <person name="Lieber L."/>
            <person name="Norman J."/>
            <person name="Bolger A."/>
            <person name="Tobin C."/>
            <person name="Murray J.W."/>
            <person name="Prell J."/>
        </authorList>
    </citation>
    <scope>NUCLEOTIDE SEQUENCE [LARGE SCALE GENOMIC DNA]</scope>
    <source>
        <strain evidence="1 6">UBT1</strain>
    </source>
</reference>
<sequence>MWASDPPGLRELLTDLRDGKFQGVLIARPELMPQHPQAQGDLLAATSQPGRFLAFANPPEGLTLRAVQLPYRGGVVRGRG</sequence>
<dbReference type="PATRIC" id="fig|1469144.10.peg.4344"/>
<dbReference type="RefSeq" id="WP_066890351.1">
    <property type="nucleotide sequence ID" value="NZ_JYIJ01000019.1"/>
</dbReference>